<keyword evidence="2" id="KW-0689">Ribosomal protein</keyword>
<dbReference type="Pfam" id="PF13881">
    <property type="entry name" value="Rad60-SLD_2"/>
    <property type="match status" value="1"/>
</dbReference>
<feature type="region of interest" description="Disordered" evidence="4">
    <location>
        <begin position="304"/>
        <end position="347"/>
    </location>
</feature>
<dbReference type="InterPro" id="IPR028877">
    <property type="entry name" value="Ribosomal_eL20"/>
</dbReference>
<dbReference type="Gene3D" id="3.10.20.90">
    <property type="entry name" value="Phosphatidylinositol 3-kinase Catalytic Subunit, Chain A, domain 1"/>
    <property type="match status" value="1"/>
</dbReference>
<accession>A0A5N5QAE7</accession>
<name>A0A5N5QAE7_9AGAM</name>
<dbReference type="GO" id="GO:0003735">
    <property type="term" value="F:structural constituent of ribosome"/>
    <property type="evidence" value="ECO:0007669"/>
    <property type="project" value="InterPro"/>
</dbReference>
<dbReference type="InterPro" id="IPR011032">
    <property type="entry name" value="GroES-like_sf"/>
</dbReference>
<comment type="caution">
    <text evidence="6">The sequence shown here is derived from an EMBL/GenBank/DDBJ whole genome shotgun (WGS) entry which is preliminary data.</text>
</comment>
<dbReference type="Pfam" id="PF00107">
    <property type="entry name" value="ADH_zinc_N"/>
    <property type="match status" value="1"/>
</dbReference>
<dbReference type="OrthoDB" id="1294322at2759"/>
<feature type="domain" description="Enoyl reductase (ER)" evidence="5">
    <location>
        <begin position="503"/>
        <end position="852"/>
    </location>
</feature>
<dbReference type="InterPro" id="IPR029071">
    <property type="entry name" value="Ubiquitin-like_domsf"/>
</dbReference>
<protein>
    <recommendedName>
        <fullName evidence="5">Enoyl reductase (ER) domain-containing protein</fullName>
    </recommendedName>
</protein>
<dbReference type="InterPro" id="IPR039540">
    <property type="entry name" value="UBL3-like_ubiquitin_dom"/>
</dbReference>
<dbReference type="InterPro" id="IPR036291">
    <property type="entry name" value="NAD(P)-bd_dom_sf"/>
</dbReference>
<dbReference type="CDD" id="cd05188">
    <property type="entry name" value="MDR"/>
    <property type="match status" value="1"/>
</dbReference>
<reference evidence="6 7" key="1">
    <citation type="journal article" date="2019" name="Fungal Biol. Biotechnol.">
        <title>Draft genome sequence of fastidious pathogen Ceratobasidium theobromae, which causes vascular-streak dieback in Theobroma cacao.</title>
        <authorList>
            <person name="Ali S.S."/>
            <person name="Asman A."/>
            <person name="Shao J."/>
            <person name="Firmansyah A.P."/>
            <person name="Susilo A.W."/>
            <person name="Rosmana A."/>
            <person name="McMahon P."/>
            <person name="Junaid M."/>
            <person name="Guest D."/>
            <person name="Kheng T.Y."/>
            <person name="Meinhardt L.W."/>
            <person name="Bailey B.A."/>
        </authorList>
    </citation>
    <scope>NUCLEOTIDE SEQUENCE [LARGE SCALE GENOMIC DNA]</scope>
    <source>
        <strain evidence="6 7">CT2</strain>
    </source>
</reference>
<dbReference type="AlphaFoldDB" id="A0A5N5QAE7"/>
<dbReference type="Gene3D" id="3.40.50.720">
    <property type="entry name" value="NAD(P)-binding Rossmann-like Domain"/>
    <property type="match status" value="1"/>
</dbReference>
<dbReference type="GO" id="GO:1990904">
    <property type="term" value="C:ribonucleoprotein complex"/>
    <property type="evidence" value="ECO:0007669"/>
    <property type="project" value="UniProtKB-KW"/>
</dbReference>
<feature type="region of interest" description="Disordered" evidence="4">
    <location>
        <begin position="1"/>
        <end position="45"/>
    </location>
</feature>
<dbReference type="Pfam" id="PF01775">
    <property type="entry name" value="Ribosomal_L18A"/>
    <property type="match status" value="1"/>
</dbReference>
<dbReference type="Gene3D" id="3.10.20.10">
    <property type="match status" value="2"/>
</dbReference>
<dbReference type="InterPro" id="IPR020843">
    <property type="entry name" value="ER"/>
</dbReference>
<comment type="similarity">
    <text evidence="1">Belongs to the eukaryotic ribosomal protein eL20 family.</text>
</comment>
<keyword evidence="7" id="KW-1185">Reference proteome</keyword>
<dbReference type="SUPFAM" id="SSF50129">
    <property type="entry name" value="GroES-like"/>
    <property type="match status" value="1"/>
</dbReference>
<dbReference type="InterPro" id="IPR021138">
    <property type="entry name" value="Ribosomal_eL20_eukaryotes"/>
</dbReference>
<dbReference type="SUPFAM" id="SSF54236">
    <property type="entry name" value="Ubiquitin-like"/>
    <property type="match status" value="1"/>
</dbReference>
<dbReference type="GO" id="GO:0005840">
    <property type="term" value="C:ribosome"/>
    <property type="evidence" value="ECO:0007669"/>
    <property type="project" value="UniProtKB-KW"/>
</dbReference>
<organism evidence="6 7">
    <name type="scientific">Ceratobasidium theobromae</name>
    <dbReference type="NCBI Taxonomy" id="1582974"/>
    <lineage>
        <taxon>Eukaryota</taxon>
        <taxon>Fungi</taxon>
        <taxon>Dikarya</taxon>
        <taxon>Basidiomycota</taxon>
        <taxon>Agaricomycotina</taxon>
        <taxon>Agaricomycetes</taxon>
        <taxon>Cantharellales</taxon>
        <taxon>Ceratobasidiaceae</taxon>
        <taxon>Ceratobasidium</taxon>
    </lineage>
</organism>
<evidence type="ECO:0000256" key="3">
    <source>
        <dbReference type="ARBA" id="ARBA00023274"/>
    </source>
</evidence>
<dbReference type="SUPFAM" id="SSF160374">
    <property type="entry name" value="RplX-like"/>
    <property type="match status" value="1"/>
</dbReference>
<evidence type="ECO:0000259" key="5">
    <source>
        <dbReference type="SMART" id="SM00829"/>
    </source>
</evidence>
<dbReference type="Proteomes" id="UP000383932">
    <property type="component" value="Unassembled WGS sequence"/>
</dbReference>
<dbReference type="GO" id="GO:0016491">
    <property type="term" value="F:oxidoreductase activity"/>
    <property type="evidence" value="ECO:0007669"/>
    <property type="project" value="InterPro"/>
</dbReference>
<dbReference type="SMART" id="SM00829">
    <property type="entry name" value="PKS_ER"/>
    <property type="match status" value="1"/>
</dbReference>
<keyword evidence="3" id="KW-0687">Ribonucleoprotein</keyword>
<dbReference type="FunFam" id="3.40.50.720:FF:000481">
    <property type="entry name" value="Alcohol dehydrogenase, variant"/>
    <property type="match status" value="1"/>
</dbReference>
<dbReference type="GO" id="GO:0006412">
    <property type="term" value="P:translation"/>
    <property type="evidence" value="ECO:0007669"/>
    <property type="project" value="InterPro"/>
</dbReference>
<feature type="compositionally biased region" description="Polar residues" evidence="4">
    <location>
        <begin position="304"/>
        <end position="321"/>
    </location>
</feature>
<dbReference type="FunFam" id="3.10.20.10:FF:000001">
    <property type="entry name" value="60S ribosomal protein L18a"/>
    <property type="match status" value="1"/>
</dbReference>
<dbReference type="InterPro" id="IPR013149">
    <property type="entry name" value="ADH-like_C"/>
</dbReference>
<evidence type="ECO:0000256" key="4">
    <source>
        <dbReference type="SAM" id="MobiDB-lite"/>
    </source>
</evidence>
<evidence type="ECO:0000256" key="1">
    <source>
        <dbReference type="ARBA" id="ARBA00009362"/>
    </source>
</evidence>
<evidence type="ECO:0000313" key="6">
    <source>
        <dbReference type="EMBL" id="KAB5588473.1"/>
    </source>
</evidence>
<proteinExistence type="inferred from homology"/>
<dbReference type="EMBL" id="SSOP01000445">
    <property type="protein sequence ID" value="KAB5588473.1"/>
    <property type="molecule type" value="Genomic_DNA"/>
</dbReference>
<dbReference type="PANTHER" id="PTHR10052">
    <property type="entry name" value="60S RIBOSOMAL PROTEIN L18A"/>
    <property type="match status" value="1"/>
</dbReference>
<gene>
    <name evidence="6" type="ORF">CTheo_8087</name>
</gene>
<dbReference type="FunFam" id="3.10.20.10:FF:000002">
    <property type="entry name" value="60S ribosomal protein L18a"/>
    <property type="match status" value="1"/>
</dbReference>
<feature type="compositionally biased region" description="Basic and acidic residues" evidence="4">
    <location>
        <begin position="19"/>
        <end position="31"/>
    </location>
</feature>
<sequence length="863" mass="94136">MASTHRDLLVGPQTSQGDAHPHPPYEERHESNSLAPDPNKKSLYSMPEKHRNTILQDLTAGSKSPLRIAVYRRNHPQDRRPSLSKMGRYIEYQVVGRKLPTAADPTPKLYRMRIFAPNEVVAKSRFWYYLRQLKKVKKATGEIVSVNQISEKAPLRIKNFGIWLRYDSRSGTHNMYKEVRELTRADAVHSLYQDMAARHRARFRSIQILRVQEISKAADIRRPYIKQLAEPKLRFPLPHRVHKARSSRGGLGLDDIDRLVGSEYWWCGFEAEYLKNRGIKAFPEPALAAAQATAISLNMASLVPPQTSSPRMSTELDSQAPTLAPPTAHSSPRHEQPTLPPEHTDPNPTDIAVTFLLISGARKSMHFSPTMTVGRVKEAFWSAWSPENAADKPPAPSFLRVLHMGRILSDDQTLAAAKFPDVATSAAGTIVHISVRPFGPLTDEDIVKAKRRSRRFLGSDTAPVTADSGLGESHGRAGSLTLTMAAQVPGTTKAFVLGEKQTRTLDGKSVPYYAASVQEQELKFEQGEENIVVKVLAAGFNHREVSNIHSPHAELLMMHSSGFGKVSTPQSKRAPFDIDRRAGIVVAGPPDLLDKRVCVVPMIGWDSAPRGPEAQFGILGGVSYPPFGTFSEYIVLPRQLVIPTPEHMSDEEAGSWALGAVTAWRAVVTKAQIEKGHNVLITGIGGGVAIIALLFCVARGANVFVSSSSKETIAQAVKLGAKGGVNYRDESWPKDLTALMKEHNTKGLDAIVDSAGGDILGKVSRILNNGAKVVCYGMTASPSIPLGMAHVLKNVDLLGSTMGSTAELCAATEFASQHNIRPVVSNVLDGLDSAEKGFELLSEGKGFGKIVVQVGAKQSDSKL</sequence>
<dbReference type="HAMAP" id="MF_00273">
    <property type="entry name" value="Ribosomal_eL20"/>
    <property type="match status" value="1"/>
</dbReference>
<dbReference type="SUPFAM" id="SSF51735">
    <property type="entry name" value="NAD(P)-binding Rossmann-fold domains"/>
    <property type="match status" value="1"/>
</dbReference>
<evidence type="ECO:0000313" key="7">
    <source>
        <dbReference type="Proteomes" id="UP000383932"/>
    </source>
</evidence>
<evidence type="ECO:0000256" key="2">
    <source>
        <dbReference type="ARBA" id="ARBA00022980"/>
    </source>
</evidence>
<dbReference type="Gene3D" id="3.90.180.10">
    <property type="entry name" value="Medium-chain alcohol dehydrogenases, catalytic domain"/>
    <property type="match status" value="1"/>
</dbReference>
<dbReference type="InterPro" id="IPR023573">
    <property type="entry name" value="Ribosomal_eL20_dom"/>
</dbReference>